<dbReference type="Pfam" id="PF00892">
    <property type="entry name" value="EamA"/>
    <property type="match status" value="2"/>
</dbReference>
<feature type="transmembrane region" description="Helical" evidence="6">
    <location>
        <begin position="129"/>
        <end position="148"/>
    </location>
</feature>
<dbReference type="OrthoDB" id="9809509at2"/>
<evidence type="ECO:0000256" key="3">
    <source>
        <dbReference type="ARBA" id="ARBA00022692"/>
    </source>
</evidence>
<comment type="similarity">
    <text evidence="2">Belongs to the EamA transporter family.</text>
</comment>
<feature type="transmembrane region" description="Helical" evidence="6">
    <location>
        <begin position="216"/>
        <end position="237"/>
    </location>
</feature>
<evidence type="ECO:0000313" key="9">
    <source>
        <dbReference type="Proteomes" id="UP000199657"/>
    </source>
</evidence>
<feature type="transmembrane region" description="Helical" evidence="6">
    <location>
        <begin position="154"/>
        <end position="173"/>
    </location>
</feature>
<evidence type="ECO:0000256" key="6">
    <source>
        <dbReference type="SAM" id="Phobius"/>
    </source>
</evidence>
<dbReference type="AlphaFoldDB" id="A0A1H8VP62"/>
<feature type="transmembrane region" description="Helical" evidence="6">
    <location>
        <begin position="38"/>
        <end position="59"/>
    </location>
</feature>
<reference evidence="8 9" key="1">
    <citation type="submission" date="2016-10" db="EMBL/GenBank/DDBJ databases">
        <authorList>
            <person name="de Groot N.N."/>
        </authorList>
    </citation>
    <scope>NUCLEOTIDE SEQUENCE [LARGE SCALE GENOMIC DNA]</scope>
    <source>
        <strain evidence="8 9">CGMCC 1.6291</strain>
    </source>
</reference>
<dbReference type="RefSeq" id="WP_091646323.1">
    <property type="nucleotide sequence ID" value="NZ_FOEG01000014.1"/>
</dbReference>
<dbReference type="GO" id="GO:0016020">
    <property type="term" value="C:membrane"/>
    <property type="evidence" value="ECO:0007669"/>
    <property type="project" value="UniProtKB-SubCell"/>
</dbReference>
<dbReference type="EMBL" id="FOEG01000014">
    <property type="protein sequence ID" value="SEP17196.1"/>
    <property type="molecule type" value="Genomic_DNA"/>
</dbReference>
<dbReference type="PANTHER" id="PTHR32322:SF2">
    <property type="entry name" value="EAMA DOMAIN-CONTAINING PROTEIN"/>
    <property type="match status" value="1"/>
</dbReference>
<feature type="transmembrane region" description="Helical" evidence="6">
    <location>
        <begin position="12"/>
        <end position="32"/>
    </location>
</feature>
<keyword evidence="3 6" id="KW-0812">Transmembrane</keyword>
<evidence type="ECO:0000313" key="8">
    <source>
        <dbReference type="EMBL" id="SEP17196.1"/>
    </source>
</evidence>
<dbReference type="InterPro" id="IPR000620">
    <property type="entry name" value="EamA_dom"/>
</dbReference>
<organism evidence="8 9">
    <name type="scientific">Aquisalimonas asiatica</name>
    <dbReference type="NCBI Taxonomy" id="406100"/>
    <lineage>
        <taxon>Bacteria</taxon>
        <taxon>Pseudomonadati</taxon>
        <taxon>Pseudomonadota</taxon>
        <taxon>Gammaproteobacteria</taxon>
        <taxon>Chromatiales</taxon>
        <taxon>Ectothiorhodospiraceae</taxon>
        <taxon>Aquisalimonas</taxon>
    </lineage>
</organism>
<dbReference type="InterPro" id="IPR050638">
    <property type="entry name" value="AA-Vitamin_Transporters"/>
</dbReference>
<keyword evidence="9" id="KW-1185">Reference proteome</keyword>
<comment type="subcellular location">
    <subcellularLocation>
        <location evidence="1">Membrane</location>
        <topology evidence="1">Multi-pass membrane protein</topology>
    </subcellularLocation>
</comment>
<gene>
    <name evidence="8" type="ORF">SAMN04488052_11420</name>
</gene>
<evidence type="ECO:0000256" key="5">
    <source>
        <dbReference type="ARBA" id="ARBA00023136"/>
    </source>
</evidence>
<evidence type="ECO:0000256" key="4">
    <source>
        <dbReference type="ARBA" id="ARBA00022989"/>
    </source>
</evidence>
<feature type="transmembrane region" description="Helical" evidence="6">
    <location>
        <begin position="185"/>
        <end position="204"/>
    </location>
</feature>
<evidence type="ECO:0000256" key="1">
    <source>
        <dbReference type="ARBA" id="ARBA00004141"/>
    </source>
</evidence>
<dbReference type="InterPro" id="IPR037185">
    <property type="entry name" value="EmrE-like"/>
</dbReference>
<feature type="transmembrane region" description="Helical" evidence="6">
    <location>
        <begin position="71"/>
        <end position="92"/>
    </location>
</feature>
<keyword evidence="5 6" id="KW-0472">Membrane</keyword>
<dbReference type="STRING" id="406100.SAMN04488052_11420"/>
<evidence type="ECO:0000259" key="7">
    <source>
        <dbReference type="Pfam" id="PF00892"/>
    </source>
</evidence>
<keyword evidence="4 6" id="KW-1133">Transmembrane helix</keyword>
<evidence type="ECO:0000256" key="2">
    <source>
        <dbReference type="ARBA" id="ARBA00007362"/>
    </source>
</evidence>
<protein>
    <submittedName>
        <fullName evidence="8">Threonine/homoserine efflux transporter RhtA</fullName>
    </submittedName>
</protein>
<name>A0A1H8VP62_9GAMM</name>
<sequence length="307" mass="32547">MNRGLLEQALKGAPVVFLLMWASGFVFAAMALPHTDPMTLLALRYALVVAVLLPLYFLLRPALPKTPLEWLHVAVVGLCIQVFFFGGVYMALEYGLSAGAVALIASLHPIVVGFLAAPLVGERVNLQGWIGLILGLLGAGIVITSRMAVEATSLISIAFAVCSLLAMTSATLYEKRFGVAQHPVSANIVQCGIGFLVLMPIAWALEPLRVDWTGEFIIAITYLVVGNSLIAVTLLLAMVRRGLASRVSALFFLVPPVSAVIAWLVLGEVMPLAAWGGILLAAVGVALISEPGQQARRALTARLRTGS</sequence>
<dbReference type="Proteomes" id="UP000199657">
    <property type="component" value="Unassembled WGS sequence"/>
</dbReference>
<feature type="domain" description="EamA" evidence="7">
    <location>
        <begin position="18"/>
        <end position="143"/>
    </location>
</feature>
<accession>A0A1H8VP62</accession>
<feature type="transmembrane region" description="Helical" evidence="6">
    <location>
        <begin position="272"/>
        <end position="289"/>
    </location>
</feature>
<proteinExistence type="inferred from homology"/>
<feature type="transmembrane region" description="Helical" evidence="6">
    <location>
        <begin position="249"/>
        <end position="266"/>
    </location>
</feature>
<dbReference type="PANTHER" id="PTHR32322">
    <property type="entry name" value="INNER MEMBRANE TRANSPORTER"/>
    <property type="match status" value="1"/>
</dbReference>
<dbReference type="SUPFAM" id="SSF103481">
    <property type="entry name" value="Multidrug resistance efflux transporter EmrE"/>
    <property type="match status" value="2"/>
</dbReference>
<feature type="domain" description="EamA" evidence="7">
    <location>
        <begin position="155"/>
        <end position="289"/>
    </location>
</feature>
<feature type="transmembrane region" description="Helical" evidence="6">
    <location>
        <begin position="98"/>
        <end position="117"/>
    </location>
</feature>